<gene>
    <name evidence="3" type="ORF">GJ700_32665</name>
</gene>
<comment type="caution">
    <text evidence="3">The sequence shown here is derived from an EMBL/GenBank/DDBJ whole genome shotgun (WGS) entry which is preliminary data.</text>
</comment>
<feature type="chain" id="PRO_5031123087" description="PEP-CTERM sorting domain-containing protein" evidence="2">
    <location>
        <begin position="23"/>
        <end position="198"/>
    </location>
</feature>
<proteinExistence type="predicted"/>
<evidence type="ECO:0000256" key="1">
    <source>
        <dbReference type="SAM" id="Phobius"/>
    </source>
</evidence>
<keyword evidence="1" id="KW-1133">Transmembrane helix</keyword>
<evidence type="ECO:0008006" key="5">
    <source>
        <dbReference type="Google" id="ProtNLM"/>
    </source>
</evidence>
<keyword evidence="4" id="KW-1185">Reference proteome</keyword>
<reference evidence="3 4" key="1">
    <citation type="submission" date="2019-11" db="EMBL/GenBank/DDBJ databases">
        <title>Novel species isolated from a subtropical stream in China.</title>
        <authorList>
            <person name="Lu H."/>
        </authorList>
    </citation>
    <scope>NUCLEOTIDE SEQUENCE [LARGE SCALE GENOMIC DNA]</scope>
    <source>
        <strain evidence="3 4">FT92W</strain>
    </source>
</reference>
<evidence type="ECO:0000313" key="4">
    <source>
        <dbReference type="Proteomes" id="UP000446768"/>
    </source>
</evidence>
<name>A0A7X2IV22_9BURK</name>
<feature type="signal peptide" evidence="2">
    <location>
        <begin position="1"/>
        <end position="22"/>
    </location>
</feature>
<accession>A0A7X2IV22</accession>
<protein>
    <recommendedName>
        <fullName evidence="5">PEP-CTERM sorting domain-containing protein</fullName>
    </recommendedName>
</protein>
<evidence type="ECO:0000256" key="2">
    <source>
        <dbReference type="SAM" id="SignalP"/>
    </source>
</evidence>
<keyword evidence="2" id="KW-0732">Signal</keyword>
<dbReference type="EMBL" id="WKJJ01000033">
    <property type="protein sequence ID" value="MRV76474.1"/>
    <property type="molecule type" value="Genomic_DNA"/>
</dbReference>
<sequence>MKKILCALFAGASLMLAGGAHAAVIGFEDVSTDGDFTSLSDASPYASLSWGEGWFAGDSSIGGYANAAHSGANFAVNGFGDDQISVSSAAGFNFAGAWFATPEGASDKASWINITAYDALNQLIGTTGNIAIGDSYQWITGGFANVATLTITRDSGWYVMDDFTTTVASGTVPVPATPLLLGIGMLALVLARRMPQRG</sequence>
<feature type="transmembrane region" description="Helical" evidence="1">
    <location>
        <begin position="172"/>
        <end position="191"/>
    </location>
</feature>
<keyword evidence="1" id="KW-0472">Membrane</keyword>
<dbReference type="RefSeq" id="WP_154382019.1">
    <property type="nucleotide sequence ID" value="NZ_WKJJ01000033.1"/>
</dbReference>
<organism evidence="3 4">
    <name type="scientific">Pseudoduganella rivuli</name>
    <dbReference type="NCBI Taxonomy" id="2666085"/>
    <lineage>
        <taxon>Bacteria</taxon>
        <taxon>Pseudomonadati</taxon>
        <taxon>Pseudomonadota</taxon>
        <taxon>Betaproteobacteria</taxon>
        <taxon>Burkholderiales</taxon>
        <taxon>Oxalobacteraceae</taxon>
        <taxon>Telluria group</taxon>
        <taxon>Pseudoduganella</taxon>
    </lineage>
</organism>
<evidence type="ECO:0000313" key="3">
    <source>
        <dbReference type="EMBL" id="MRV76474.1"/>
    </source>
</evidence>
<dbReference type="Proteomes" id="UP000446768">
    <property type="component" value="Unassembled WGS sequence"/>
</dbReference>
<keyword evidence="1" id="KW-0812">Transmembrane</keyword>
<dbReference type="AlphaFoldDB" id="A0A7X2IV22"/>